<dbReference type="AlphaFoldDB" id="A0AAN0VIB5"/>
<organism evidence="2 3">
    <name type="scientific">Planktomarina temperata RCA23</name>
    <dbReference type="NCBI Taxonomy" id="666509"/>
    <lineage>
        <taxon>Bacteria</taxon>
        <taxon>Pseudomonadati</taxon>
        <taxon>Pseudomonadota</taxon>
        <taxon>Alphaproteobacteria</taxon>
        <taxon>Rhodobacterales</taxon>
        <taxon>Paracoccaceae</taxon>
        <taxon>Planktomarina</taxon>
    </lineage>
</organism>
<evidence type="ECO:0000313" key="2">
    <source>
        <dbReference type="EMBL" id="AII86966.1"/>
    </source>
</evidence>
<feature type="transmembrane region" description="Helical" evidence="1">
    <location>
        <begin position="213"/>
        <end position="236"/>
    </location>
</feature>
<dbReference type="InterPro" id="IPR010178">
    <property type="entry name" value="Lit"/>
</dbReference>
<keyword evidence="1" id="KW-0812">Transmembrane</keyword>
<protein>
    <submittedName>
        <fullName evidence="2">Membrane protein</fullName>
    </submittedName>
</protein>
<sequence length="241" mass="27277">MVRILINSFLSLVVLAVCLMFSWRALSEANFLFPQLYEINGIDAQIAKYGPQNRNRVGFETTTKAERGIIFGEIVEAVNNSGIGLEKIVYRAPSGEVIDSFLTQPEIDHLNDVARLIGYLNKTLLYLTAFLFCLVTFCWTLKVRKNTNIWRPFTVGKSFISMLAVLLLCFAIVTAVGPQRVFYALHEWIFAGMAPWHFYFQDSLMTTMLTEPLFGSISILLVGTAFVFWLLLSALIKRILA</sequence>
<evidence type="ECO:0000313" key="3">
    <source>
        <dbReference type="Proteomes" id="UP000028680"/>
    </source>
</evidence>
<feature type="transmembrane region" description="Helical" evidence="1">
    <location>
        <begin position="124"/>
        <end position="143"/>
    </location>
</feature>
<dbReference type="RefSeq" id="WP_081870928.1">
    <property type="nucleotide sequence ID" value="NZ_CP003984.1"/>
</dbReference>
<keyword evidence="1" id="KW-1133">Transmembrane helix</keyword>
<keyword evidence="3" id="KW-1185">Reference proteome</keyword>
<feature type="transmembrane region" description="Helical" evidence="1">
    <location>
        <begin position="155"/>
        <end position="176"/>
    </location>
</feature>
<name>A0AAN0VIB5_9RHOB</name>
<keyword evidence="1" id="KW-0472">Membrane</keyword>
<gene>
    <name evidence="2" type="ORF">RCA23_c14240</name>
</gene>
<evidence type="ECO:0000256" key="1">
    <source>
        <dbReference type="SAM" id="Phobius"/>
    </source>
</evidence>
<dbReference type="Pfam" id="PF07314">
    <property type="entry name" value="Lit"/>
    <property type="match status" value="1"/>
</dbReference>
<reference evidence="2 3" key="1">
    <citation type="journal article" date="2014" name="ISME J.">
        <title>Adaptation of an abundant Roseobacter RCA organism to pelagic systems revealed by genomic and transcriptomic analyses.</title>
        <authorList>
            <person name="Voget S."/>
            <person name="Wemheuer B."/>
            <person name="Brinkhoff T."/>
            <person name="Vollmers J."/>
            <person name="Dietrich S."/>
            <person name="Giebel H.A."/>
            <person name="Beardsley C."/>
            <person name="Sardemann C."/>
            <person name="Bakenhus I."/>
            <person name="Billerbeck S."/>
            <person name="Daniel R."/>
            <person name="Simon M."/>
        </authorList>
    </citation>
    <scope>NUCLEOTIDE SEQUENCE [LARGE SCALE GENOMIC DNA]</scope>
    <source>
        <strain evidence="2 3">RCA23</strain>
    </source>
</reference>
<dbReference type="Proteomes" id="UP000028680">
    <property type="component" value="Chromosome"/>
</dbReference>
<dbReference type="EMBL" id="CP003984">
    <property type="protein sequence ID" value="AII86966.1"/>
    <property type="molecule type" value="Genomic_DNA"/>
</dbReference>
<dbReference type="KEGG" id="ptp:RCA23_c14240"/>
<accession>A0AAN0VIB5</accession>
<proteinExistence type="predicted"/>